<gene>
    <name evidence="3" type="ORF">MSHOH_3076</name>
</gene>
<dbReference type="PIRSF" id="PIRSF016184">
    <property type="entry name" value="PhzC_PhzF"/>
    <property type="match status" value="1"/>
</dbReference>
<dbReference type="PANTHER" id="PTHR13774">
    <property type="entry name" value="PHENAZINE BIOSYNTHESIS PROTEIN"/>
    <property type="match status" value="1"/>
</dbReference>
<accession>A0A0E3SC78</accession>
<name>A0A0E3SC78_9EURY</name>
<dbReference type="Proteomes" id="UP000033101">
    <property type="component" value="Chromosome"/>
</dbReference>
<dbReference type="HOGENOM" id="CLU_048756_2_1_2"/>
<keyword evidence="2" id="KW-0413">Isomerase</keyword>
<dbReference type="PATRIC" id="fig|1434110.4.peg.3962"/>
<dbReference type="Gene3D" id="3.10.310.10">
    <property type="entry name" value="Diaminopimelate Epimerase, Chain A, domain 1"/>
    <property type="match status" value="2"/>
</dbReference>
<proteinExistence type="inferred from homology"/>
<protein>
    <submittedName>
        <fullName evidence="3">Phenazine biosynthesis protein, PhzF family</fullName>
    </submittedName>
</protein>
<dbReference type="GeneID" id="24832400"/>
<dbReference type="PANTHER" id="PTHR13774:SF17">
    <property type="entry name" value="PHENAZINE BIOSYNTHESIS-LIKE DOMAIN-CONTAINING PROTEIN"/>
    <property type="match status" value="1"/>
</dbReference>
<dbReference type="SUPFAM" id="SSF54506">
    <property type="entry name" value="Diaminopimelate epimerase-like"/>
    <property type="match status" value="1"/>
</dbReference>
<sequence length="272" mass="31004">MKLFQVDAFTNKLFKGNPAGVCILPENFEDNDMLMQNIAMEMNVSETAFVVKKNDEYNLRWFTPETEVEFCGHATLSSAHILWEIGIVKSEDKIIFNTKSGKLFAGKSDNKIELDFPVIEVIEVSSNEMINSALGVEPLFTGTDGKRYLLEINDYNELINMKPNFEKLKEIGKTAFMVTCKSNNDKYDFYSRFFAPAVGINEDPVTGSAHSYLAPYWSRKLHKNVLYTFQASKQGGEIECELNKERVLLRGNAKTVFEITFECRLPGKRIIE</sequence>
<dbReference type="NCBIfam" id="TIGR00654">
    <property type="entry name" value="PhzF_family"/>
    <property type="match status" value="1"/>
</dbReference>
<dbReference type="GO" id="GO:0016853">
    <property type="term" value="F:isomerase activity"/>
    <property type="evidence" value="ECO:0007669"/>
    <property type="project" value="UniProtKB-KW"/>
</dbReference>
<dbReference type="STRING" id="1434110.MSHOH_3076"/>
<evidence type="ECO:0000256" key="2">
    <source>
        <dbReference type="ARBA" id="ARBA00023235"/>
    </source>
</evidence>
<organism evidence="3 4">
    <name type="scientific">Methanosarcina horonobensis HB-1 = JCM 15518</name>
    <dbReference type="NCBI Taxonomy" id="1434110"/>
    <lineage>
        <taxon>Archaea</taxon>
        <taxon>Methanobacteriati</taxon>
        <taxon>Methanobacteriota</taxon>
        <taxon>Stenosarchaea group</taxon>
        <taxon>Methanomicrobia</taxon>
        <taxon>Methanosarcinales</taxon>
        <taxon>Methanosarcinaceae</taxon>
        <taxon>Methanosarcina</taxon>
    </lineage>
</organism>
<dbReference type="GO" id="GO:0005737">
    <property type="term" value="C:cytoplasm"/>
    <property type="evidence" value="ECO:0007669"/>
    <property type="project" value="TreeGrafter"/>
</dbReference>
<evidence type="ECO:0000313" key="4">
    <source>
        <dbReference type="Proteomes" id="UP000033101"/>
    </source>
</evidence>
<keyword evidence="4" id="KW-1185">Reference proteome</keyword>
<dbReference type="RefSeq" id="WP_048141274.1">
    <property type="nucleotide sequence ID" value="NZ_BBCW01000002.1"/>
</dbReference>
<evidence type="ECO:0000256" key="1">
    <source>
        <dbReference type="ARBA" id="ARBA00008270"/>
    </source>
</evidence>
<reference evidence="3 4" key="1">
    <citation type="submission" date="2014-07" db="EMBL/GenBank/DDBJ databases">
        <title>Methanogenic archaea and the global carbon cycle.</title>
        <authorList>
            <person name="Henriksen J.R."/>
            <person name="Luke J."/>
            <person name="Reinhart S."/>
            <person name="Benedict M.N."/>
            <person name="Youngblut N.D."/>
            <person name="Metcalf M.E."/>
            <person name="Whitaker R.J."/>
            <person name="Metcalf W.W."/>
        </authorList>
    </citation>
    <scope>NUCLEOTIDE SEQUENCE [LARGE SCALE GENOMIC DNA]</scope>
    <source>
        <strain evidence="3 4">HB-1</strain>
    </source>
</reference>
<dbReference type="KEGG" id="mhor:MSHOH_3076"/>
<dbReference type="InterPro" id="IPR003719">
    <property type="entry name" value="Phenazine_PhzF-like"/>
</dbReference>
<comment type="similarity">
    <text evidence="1">Belongs to the PhzF family.</text>
</comment>
<evidence type="ECO:0000313" key="3">
    <source>
        <dbReference type="EMBL" id="AKB79559.1"/>
    </source>
</evidence>
<dbReference type="EMBL" id="CP009516">
    <property type="protein sequence ID" value="AKB79559.1"/>
    <property type="molecule type" value="Genomic_DNA"/>
</dbReference>
<dbReference type="AlphaFoldDB" id="A0A0E3SC78"/>
<dbReference type="Pfam" id="PF02567">
    <property type="entry name" value="PhzC-PhzF"/>
    <property type="match status" value="1"/>
</dbReference>
<dbReference type="OrthoDB" id="105902at2157"/>